<dbReference type="CDD" id="cd08249">
    <property type="entry name" value="enoyl_reductase_like"/>
    <property type="match status" value="1"/>
</dbReference>
<dbReference type="Gene3D" id="3.40.50.720">
    <property type="entry name" value="NAD(P)-binding Rossmann-like Domain"/>
    <property type="match status" value="1"/>
</dbReference>
<dbReference type="InterPro" id="IPR047122">
    <property type="entry name" value="Trans-enoyl_RdTase-like"/>
</dbReference>
<dbReference type="Pfam" id="PF00107">
    <property type="entry name" value="ADH_zinc_N"/>
    <property type="match status" value="1"/>
</dbReference>
<dbReference type="Proteomes" id="UP000807769">
    <property type="component" value="Unassembled WGS sequence"/>
</dbReference>
<dbReference type="InterPro" id="IPR013154">
    <property type="entry name" value="ADH-like_N"/>
</dbReference>
<comment type="caution">
    <text evidence="2">The sequence shown here is derived from an EMBL/GenBank/DDBJ whole genome shotgun (WGS) entry which is preliminary data.</text>
</comment>
<evidence type="ECO:0000313" key="3">
    <source>
        <dbReference type="Proteomes" id="UP000807769"/>
    </source>
</evidence>
<dbReference type="AlphaFoldDB" id="A0A9P7JGR5"/>
<name>A0A9P7JGR5_9AGAM</name>
<dbReference type="Gene3D" id="3.90.180.10">
    <property type="entry name" value="Medium-chain alcohol dehydrogenases, catalytic domain"/>
    <property type="match status" value="1"/>
</dbReference>
<dbReference type="GO" id="GO:0016651">
    <property type="term" value="F:oxidoreductase activity, acting on NAD(P)H"/>
    <property type="evidence" value="ECO:0007669"/>
    <property type="project" value="InterPro"/>
</dbReference>
<dbReference type="SUPFAM" id="SSF51735">
    <property type="entry name" value="NAD(P)-binding Rossmann-fold domains"/>
    <property type="match status" value="1"/>
</dbReference>
<keyword evidence="3" id="KW-1185">Reference proteome</keyword>
<proteinExistence type="predicted"/>
<dbReference type="InterPro" id="IPR020843">
    <property type="entry name" value="ER"/>
</dbReference>
<dbReference type="OrthoDB" id="3233595at2759"/>
<reference evidence="2" key="1">
    <citation type="journal article" date="2020" name="New Phytol.">
        <title>Comparative genomics reveals dynamic genome evolution in host specialist ectomycorrhizal fungi.</title>
        <authorList>
            <person name="Lofgren L.A."/>
            <person name="Nguyen N.H."/>
            <person name="Vilgalys R."/>
            <person name="Ruytinx J."/>
            <person name="Liao H.L."/>
            <person name="Branco S."/>
            <person name="Kuo A."/>
            <person name="LaButti K."/>
            <person name="Lipzen A."/>
            <person name="Andreopoulos W."/>
            <person name="Pangilinan J."/>
            <person name="Riley R."/>
            <person name="Hundley H."/>
            <person name="Na H."/>
            <person name="Barry K."/>
            <person name="Grigoriev I.V."/>
            <person name="Stajich J.E."/>
            <person name="Kennedy P.G."/>
        </authorList>
    </citation>
    <scope>NUCLEOTIDE SEQUENCE</scope>
    <source>
        <strain evidence="2">MN1</strain>
    </source>
</reference>
<dbReference type="RefSeq" id="XP_041196315.1">
    <property type="nucleotide sequence ID" value="XM_041334796.1"/>
</dbReference>
<accession>A0A9P7JGR5</accession>
<dbReference type="SUPFAM" id="SSF50129">
    <property type="entry name" value="GroES-like"/>
    <property type="match status" value="1"/>
</dbReference>
<evidence type="ECO:0000259" key="1">
    <source>
        <dbReference type="SMART" id="SM00829"/>
    </source>
</evidence>
<dbReference type="InterPro" id="IPR013149">
    <property type="entry name" value="ADH-like_C"/>
</dbReference>
<dbReference type="EMBL" id="JABBWG010000006">
    <property type="protein sequence ID" value="KAG1821575.1"/>
    <property type="molecule type" value="Genomic_DNA"/>
</dbReference>
<gene>
    <name evidence="2" type="ORF">BJ212DRAFT_1332108</name>
</gene>
<evidence type="ECO:0000313" key="2">
    <source>
        <dbReference type="EMBL" id="KAG1821575.1"/>
    </source>
</evidence>
<sequence>MSPQQKALILPKKRGNLKVDSRSIPSPGTGQLLVRIHSAALNPVDYKIHDTGIFVTHYPVILGVDIAGIVEGLGEDVENFRKGDKILAHGNLYIIDQGAFQQYALTVATFTAKIPSNQSFDSAATVPLGLDTAVGGLYGSDRGAGIDPPWVKCVGDHGPKRPIVILGGSSSVGSYTIQLARLSGFYPIVTTASPNNENLVRDYGATHFFDRHLSGNQLVAAINKVTDSPIGIVFDAVSLPETQSVGWRLLAKNGILVLTLPASVKEDEGKGRKAVYTHGDPHLPYNHELFSNSWPMVEKWLSEGIIQPNNHEVLPNGLEGIIGGLERLRMGQVSGTKLVARPQETL</sequence>
<protein>
    <submittedName>
        <fullName evidence="2">Chaperonin 10-like protein</fullName>
    </submittedName>
</protein>
<dbReference type="SMART" id="SM00829">
    <property type="entry name" value="PKS_ER"/>
    <property type="match status" value="1"/>
</dbReference>
<feature type="domain" description="Enoyl reductase (ER)" evidence="1">
    <location>
        <begin position="15"/>
        <end position="339"/>
    </location>
</feature>
<dbReference type="PANTHER" id="PTHR45348">
    <property type="entry name" value="HYPOTHETICAL OXIDOREDUCTASE (EUROFUNG)"/>
    <property type="match status" value="1"/>
</dbReference>
<dbReference type="InterPro" id="IPR036291">
    <property type="entry name" value="NAD(P)-bd_dom_sf"/>
</dbReference>
<dbReference type="Pfam" id="PF08240">
    <property type="entry name" value="ADH_N"/>
    <property type="match status" value="1"/>
</dbReference>
<organism evidence="2 3">
    <name type="scientific">Suillus subaureus</name>
    <dbReference type="NCBI Taxonomy" id="48587"/>
    <lineage>
        <taxon>Eukaryota</taxon>
        <taxon>Fungi</taxon>
        <taxon>Dikarya</taxon>
        <taxon>Basidiomycota</taxon>
        <taxon>Agaricomycotina</taxon>
        <taxon>Agaricomycetes</taxon>
        <taxon>Agaricomycetidae</taxon>
        <taxon>Boletales</taxon>
        <taxon>Suillineae</taxon>
        <taxon>Suillaceae</taxon>
        <taxon>Suillus</taxon>
    </lineage>
</organism>
<dbReference type="InterPro" id="IPR011032">
    <property type="entry name" value="GroES-like_sf"/>
</dbReference>
<dbReference type="PANTHER" id="PTHR45348:SF2">
    <property type="entry name" value="ZINC-TYPE ALCOHOL DEHYDROGENASE-LIKE PROTEIN C2E1P3.01"/>
    <property type="match status" value="1"/>
</dbReference>
<dbReference type="GeneID" id="64628813"/>